<feature type="transmembrane region" description="Helical" evidence="5">
    <location>
        <begin position="12"/>
        <end position="35"/>
    </location>
</feature>
<keyword evidence="8" id="KW-1185">Reference proteome</keyword>
<evidence type="ECO:0000259" key="6">
    <source>
        <dbReference type="PROSITE" id="PS50850"/>
    </source>
</evidence>
<feature type="transmembrane region" description="Helical" evidence="5">
    <location>
        <begin position="305"/>
        <end position="324"/>
    </location>
</feature>
<proteinExistence type="predicted"/>
<feature type="transmembrane region" description="Helical" evidence="5">
    <location>
        <begin position="164"/>
        <end position="186"/>
    </location>
</feature>
<keyword evidence="3 5" id="KW-1133">Transmembrane helix</keyword>
<dbReference type="Proteomes" id="UP001500368">
    <property type="component" value="Unassembled WGS sequence"/>
</dbReference>
<dbReference type="SUPFAM" id="SSF103473">
    <property type="entry name" value="MFS general substrate transporter"/>
    <property type="match status" value="1"/>
</dbReference>
<keyword evidence="4 5" id="KW-0472">Membrane</keyword>
<sequence length="475" mass="50030">MTPAMDPSQVRWAIAGILAVFFTAGLSMNIVLTALPVIVSDLDGNQIHYSWVVIINLLANAASTPIWGKLADMVSKKRLFQCAAVIFIVACLLAGFAPNMEVLLAGRLLQGTAMGGVTTLTMAIIATVVPPRERGKYAGWLGLCMTTSTLGGPLLGGFIVDVSSWRWCFLIGVPLTVISGVLLTKVLQVVEEKRPVKVDYLGSVLLVASSSALLIWLSFAGVEEYFAWVSWQSGAILFGAVLLLALFALVERASSEPVVALRMITNRTTFLALVSSVCIAVSLGALPPYLMQYFQLGRGLGPTEAGLMLVPMIFGNLVATTVTGRWVTRSGRWKRYLVVGAVVLTAGLLGLAAAAGSAPVWLTGVVLFVVGLGFGAQMQNLMIAVQNTVPVTRVGQASSLIAFFRTYGGAAWNSVLATVMAVQVGTLAVATPTVGHGDPTYANAGAVAFLVAACISLPAIISNALMREEPLRTTI</sequence>
<dbReference type="Gene3D" id="1.20.1720.10">
    <property type="entry name" value="Multidrug resistance protein D"/>
    <property type="match status" value="1"/>
</dbReference>
<dbReference type="InterPro" id="IPR036259">
    <property type="entry name" value="MFS_trans_sf"/>
</dbReference>
<comment type="caution">
    <text evidence="7">The sequence shown here is derived from an EMBL/GenBank/DDBJ whole genome shotgun (WGS) entry which is preliminary data.</text>
</comment>
<dbReference type="PANTHER" id="PTHR23501:SF197">
    <property type="entry name" value="COMD"/>
    <property type="match status" value="1"/>
</dbReference>
<feature type="transmembrane region" description="Helical" evidence="5">
    <location>
        <begin position="225"/>
        <end position="250"/>
    </location>
</feature>
<dbReference type="EMBL" id="BAABLW010000007">
    <property type="protein sequence ID" value="GAA4918852.1"/>
    <property type="molecule type" value="Genomic_DNA"/>
</dbReference>
<evidence type="ECO:0000256" key="5">
    <source>
        <dbReference type="SAM" id="Phobius"/>
    </source>
</evidence>
<dbReference type="PROSITE" id="PS50850">
    <property type="entry name" value="MFS"/>
    <property type="match status" value="1"/>
</dbReference>
<feature type="transmembrane region" description="Helical" evidence="5">
    <location>
        <begin position="137"/>
        <end position="158"/>
    </location>
</feature>
<name>A0ABP9FV91_9MICC</name>
<accession>A0ABP9FV91</accession>
<keyword evidence="2 5" id="KW-0812">Transmembrane</keyword>
<gene>
    <name evidence="7" type="ORF">GCM10025790_13320</name>
</gene>
<feature type="transmembrane region" description="Helical" evidence="5">
    <location>
        <begin position="79"/>
        <end position="97"/>
    </location>
</feature>
<dbReference type="InterPro" id="IPR020846">
    <property type="entry name" value="MFS_dom"/>
</dbReference>
<comment type="subcellular location">
    <subcellularLocation>
        <location evidence="1">Cell membrane</location>
        <topology evidence="1">Multi-pass membrane protein</topology>
    </subcellularLocation>
</comment>
<feature type="transmembrane region" description="Helical" evidence="5">
    <location>
        <begin position="361"/>
        <end position="385"/>
    </location>
</feature>
<evidence type="ECO:0000256" key="1">
    <source>
        <dbReference type="ARBA" id="ARBA00004651"/>
    </source>
</evidence>
<evidence type="ECO:0000256" key="2">
    <source>
        <dbReference type="ARBA" id="ARBA00022692"/>
    </source>
</evidence>
<dbReference type="Gene3D" id="1.20.1250.20">
    <property type="entry name" value="MFS general substrate transporter like domains"/>
    <property type="match status" value="1"/>
</dbReference>
<evidence type="ECO:0000313" key="8">
    <source>
        <dbReference type="Proteomes" id="UP001500368"/>
    </source>
</evidence>
<feature type="transmembrane region" description="Helical" evidence="5">
    <location>
        <begin position="198"/>
        <end position="219"/>
    </location>
</feature>
<reference evidence="8" key="1">
    <citation type="journal article" date="2019" name="Int. J. Syst. Evol. Microbiol.">
        <title>The Global Catalogue of Microorganisms (GCM) 10K type strain sequencing project: providing services to taxonomists for standard genome sequencing and annotation.</title>
        <authorList>
            <consortium name="The Broad Institute Genomics Platform"/>
            <consortium name="The Broad Institute Genome Sequencing Center for Infectious Disease"/>
            <person name="Wu L."/>
            <person name="Ma J."/>
        </authorList>
    </citation>
    <scope>NUCLEOTIDE SEQUENCE [LARGE SCALE GENOMIC DNA]</scope>
    <source>
        <strain evidence="8">JCM 19129</strain>
    </source>
</reference>
<protein>
    <submittedName>
        <fullName evidence="7">MDR family MFS transporter</fullName>
    </submittedName>
</protein>
<feature type="transmembrane region" description="Helical" evidence="5">
    <location>
        <begin position="47"/>
        <end position="67"/>
    </location>
</feature>
<evidence type="ECO:0000256" key="3">
    <source>
        <dbReference type="ARBA" id="ARBA00022989"/>
    </source>
</evidence>
<evidence type="ECO:0000313" key="7">
    <source>
        <dbReference type="EMBL" id="GAA4918852.1"/>
    </source>
</evidence>
<dbReference type="Pfam" id="PF07690">
    <property type="entry name" value="MFS_1"/>
    <property type="match status" value="1"/>
</dbReference>
<feature type="transmembrane region" description="Helical" evidence="5">
    <location>
        <begin position="406"/>
        <end position="429"/>
    </location>
</feature>
<feature type="transmembrane region" description="Helical" evidence="5">
    <location>
        <begin position="270"/>
        <end position="290"/>
    </location>
</feature>
<dbReference type="PANTHER" id="PTHR23501">
    <property type="entry name" value="MAJOR FACILITATOR SUPERFAMILY"/>
    <property type="match status" value="1"/>
</dbReference>
<feature type="domain" description="Major facilitator superfamily (MFS) profile" evidence="6">
    <location>
        <begin position="13"/>
        <end position="471"/>
    </location>
</feature>
<feature type="transmembrane region" description="Helical" evidence="5">
    <location>
        <begin position="441"/>
        <end position="465"/>
    </location>
</feature>
<dbReference type="RefSeq" id="WP_345477288.1">
    <property type="nucleotide sequence ID" value="NZ_BAABLW010000007.1"/>
</dbReference>
<feature type="transmembrane region" description="Helical" evidence="5">
    <location>
        <begin position="109"/>
        <end position="130"/>
    </location>
</feature>
<evidence type="ECO:0000256" key="4">
    <source>
        <dbReference type="ARBA" id="ARBA00023136"/>
    </source>
</evidence>
<organism evidence="7 8">
    <name type="scientific">Nesterenkonia rhizosphaerae</name>
    <dbReference type="NCBI Taxonomy" id="1348272"/>
    <lineage>
        <taxon>Bacteria</taxon>
        <taxon>Bacillati</taxon>
        <taxon>Actinomycetota</taxon>
        <taxon>Actinomycetes</taxon>
        <taxon>Micrococcales</taxon>
        <taxon>Micrococcaceae</taxon>
        <taxon>Nesterenkonia</taxon>
    </lineage>
</organism>
<dbReference type="InterPro" id="IPR011701">
    <property type="entry name" value="MFS"/>
</dbReference>
<feature type="transmembrane region" description="Helical" evidence="5">
    <location>
        <begin position="336"/>
        <end position="355"/>
    </location>
</feature>